<keyword evidence="9 12" id="KW-1133">Transmembrane helix</keyword>
<dbReference type="InterPro" id="IPR053951">
    <property type="entry name" value="K_trans_N"/>
</dbReference>
<comment type="similarity">
    <text evidence="2 12">Belongs to the HAK/KUP transporter (TC 2.A.72) family.</text>
</comment>
<evidence type="ECO:0000259" key="13">
    <source>
        <dbReference type="Pfam" id="PF02705"/>
    </source>
</evidence>
<keyword evidence="7 12" id="KW-0769">Symport</keyword>
<feature type="domain" description="K+ potassium transporter integral membrane" evidence="13">
    <location>
        <begin position="22"/>
        <end position="472"/>
    </location>
</feature>
<evidence type="ECO:0000256" key="9">
    <source>
        <dbReference type="ARBA" id="ARBA00022989"/>
    </source>
</evidence>
<evidence type="ECO:0000256" key="12">
    <source>
        <dbReference type="HAMAP-Rule" id="MF_01522"/>
    </source>
</evidence>
<comment type="subcellular location">
    <subcellularLocation>
        <location evidence="12">Cell membrane</location>
        <topology evidence="12">Multi-pass membrane protein</topology>
    </subcellularLocation>
    <subcellularLocation>
        <location evidence="1">Membrane</location>
        <topology evidence="1">Multi-pass membrane protein</topology>
    </subcellularLocation>
</comment>
<evidence type="ECO:0000256" key="2">
    <source>
        <dbReference type="ARBA" id="ARBA00007019"/>
    </source>
</evidence>
<protein>
    <recommendedName>
        <fullName evidence="12">Probable potassium transport system protein Kup</fullName>
    </recommendedName>
</protein>
<keyword evidence="16" id="KW-1185">Reference proteome</keyword>
<evidence type="ECO:0000313" key="16">
    <source>
        <dbReference type="Proteomes" id="UP000282597"/>
    </source>
</evidence>
<keyword evidence="11 12" id="KW-0472">Membrane</keyword>
<evidence type="ECO:0000256" key="7">
    <source>
        <dbReference type="ARBA" id="ARBA00022847"/>
    </source>
</evidence>
<evidence type="ECO:0000256" key="8">
    <source>
        <dbReference type="ARBA" id="ARBA00022958"/>
    </source>
</evidence>
<evidence type="ECO:0000256" key="5">
    <source>
        <dbReference type="ARBA" id="ARBA00022538"/>
    </source>
</evidence>
<keyword evidence="5 12" id="KW-0633">Potassium transport</keyword>
<dbReference type="InterPro" id="IPR003855">
    <property type="entry name" value="K+_transporter"/>
</dbReference>
<dbReference type="GO" id="GO:0015079">
    <property type="term" value="F:potassium ion transmembrane transporter activity"/>
    <property type="evidence" value="ECO:0007669"/>
    <property type="project" value="UniProtKB-UniRule"/>
</dbReference>
<evidence type="ECO:0000256" key="10">
    <source>
        <dbReference type="ARBA" id="ARBA00023065"/>
    </source>
</evidence>
<evidence type="ECO:0000313" key="15">
    <source>
        <dbReference type="EMBL" id="BBE08904.1"/>
    </source>
</evidence>
<dbReference type="AlphaFoldDB" id="A0A2Z6ETX4"/>
<dbReference type="Pfam" id="PF02705">
    <property type="entry name" value="K_trans"/>
    <property type="match status" value="1"/>
</dbReference>
<dbReference type="Proteomes" id="UP000282597">
    <property type="component" value="Chromosome"/>
</dbReference>
<dbReference type="KEGG" id="mcys:MCB1EB_0743"/>
<dbReference type="InterPro" id="IPR023051">
    <property type="entry name" value="Kup"/>
</dbReference>
<feature type="transmembrane region" description="Helical" evidence="12">
    <location>
        <begin position="343"/>
        <end position="367"/>
    </location>
</feature>
<feature type="transmembrane region" description="Helical" evidence="12">
    <location>
        <begin position="211"/>
        <end position="235"/>
    </location>
</feature>
<dbReference type="HAMAP" id="MF_01522">
    <property type="entry name" value="Kup"/>
    <property type="match status" value="1"/>
</dbReference>
<dbReference type="PANTHER" id="PTHR30540">
    <property type="entry name" value="OSMOTIC STRESS POTASSIUM TRANSPORTER"/>
    <property type="match status" value="1"/>
</dbReference>
<evidence type="ECO:0000256" key="11">
    <source>
        <dbReference type="ARBA" id="ARBA00023136"/>
    </source>
</evidence>
<dbReference type="EMBL" id="AP018150">
    <property type="protein sequence ID" value="BBE08904.1"/>
    <property type="molecule type" value="Genomic_DNA"/>
</dbReference>
<feature type="transmembrane region" description="Helical" evidence="12">
    <location>
        <begin position="179"/>
        <end position="199"/>
    </location>
</feature>
<feature type="transmembrane region" description="Helical" evidence="12">
    <location>
        <begin position="19"/>
        <end position="40"/>
    </location>
</feature>
<evidence type="ECO:0000256" key="1">
    <source>
        <dbReference type="ARBA" id="ARBA00004141"/>
    </source>
</evidence>
<keyword evidence="3 12" id="KW-0813">Transport</keyword>
<dbReference type="GO" id="GO:0005886">
    <property type="term" value="C:plasma membrane"/>
    <property type="evidence" value="ECO:0007669"/>
    <property type="project" value="UniProtKB-SubCell"/>
</dbReference>
<proteinExistence type="inferred from homology"/>
<dbReference type="Pfam" id="PF22776">
    <property type="entry name" value="K_trans_C"/>
    <property type="match status" value="1"/>
</dbReference>
<feature type="transmembrane region" description="Helical" evidence="12">
    <location>
        <begin position="108"/>
        <end position="129"/>
    </location>
</feature>
<keyword evidence="8 12" id="KW-0630">Potassium</keyword>
<reference evidence="15 16" key="1">
    <citation type="journal article" date="2018" name="Microbes Environ.">
        <title>Comparative Genomic Insights into Endofungal Lifestyles of Two Bacterial Endosymbionts, Mycoavidus cysteinexigens and Burkholderia rhizoxinica.</title>
        <authorList>
            <person name="Sharmin D."/>
            <person name="Guo Y."/>
            <person name="Nishizawa T."/>
            <person name="Ohshima S."/>
            <person name="Sato Y."/>
            <person name="Takashima Y."/>
            <person name="Narisawa K."/>
            <person name="Ohta H."/>
        </authorList>
    </citation>
    <scope>NUCLEOTIDE SEQUENCE [LARGE SCALE GENOMIC DNA]</scope>
    <source>
        <strain evidence="15 16">B1-EB</strain>
    </source>
</reference>
<dbReference type="PANTHER" id="PTHR30540:SF79">
    <property type="entry name" value="LOW AFFINITY POTASSIUM TRANSPORT SYSTEM PROTEIN KUP"/>
    <property type="match status" value="1"/>
</dbReference>
<evidence type="ECO:0000259" key="14">
    <source>
        <dbReference type="Pfam" id="PF22776"/>
    </source>
</evidence>
<evidence type="ECO:0000256" key="4">
    <source>
        <dbReference type="ARBA" id="ARBA00022475"/>
    </source>
</evidence>
<feature type="transmembrane region" description="Helical" evidence="12">
    <location>
        <begin position="149"/>
        <end position="167"/>
    </location>
</feature>
<organism evidence="15 16">
    <name type="scientific">Mycoavidus cysteinexigens</name>
    <dbReference type="NCBI Taxonomy" id="1553431"/>
    <lineage>
        <taxon>Bacteria</taxon>
        <taxon>Pseudomonadati</taxon>
        <taxon>Pseudomonadota</taxon>
        <taxon>Betaproteobacteria</taxon>
        <taxon>Burkholderiales</taxon>
        <taxon>Burkholderiaceae</taxon>
        <taxon>Mycoavidus</taxon>
    </lineage>
</organism>
<dbReference type="GO" id="GO:0015293">
    <property type="term" value="F:symporter activity"/>
    <property type="evidence" value="ECO:0007669"/>
    <property type="project" value="UniProtKB-UniRule"/>
</dbReference>
<gene>
    <name evidence="12" type="primary">kup</name>
    <name evidence="15" type="ORF">MCB1EB_0743</name>
</gene>
<feature type="domain" description="K+ potassium transporter C-terminal" evidence="14">
    <location>
        <begin position="485"/>
        <end position="633"/>
    </location>
</feature>
<feature type="transmembrane region" description="Helical" evidence="12">
    <location>
        <begin position="52"/>
        <end position="74"/>
    </location>
</feature>
<sequence length="633" mass="69406">MAQDNPADASHQRKQSMPVIIAAALGVVFGDIGTSPLYALKEAFNPAHGIPLTAPSILGVISLLFWAIVMVVALKYVLFVMRADNHGEGGVLALMALGLRCLRRGSKAAALLTMLGIFGACMFYGDAVITPAISVLSAVEGLRLVAPELAQFVLPITLAILVILFWLQRHGTEVVGKLFGPIMLLWFVTLAALGIWQIAQSPIVIHALNPIYALHFISEHMLQAYIVLGSVVLVLTGAEALYMDMGHFGAQPIRRAWYGIVMPALVLNYFGQGALLLTNPQAIANPFYLLAPHWALPFLVALATLATVIASQAVISGAFSLTKQAIQLGYVPRMKIRHTSDQTIGQIYIPLVNWLLLAVIICIVLSFKSSANLAAAYGIAVTTTMVITTLLACLVMLKLWQWNKLWVALISLIFMTIDLAFFGANLLKIADGGWLPLSIGGVLFFLLITWHKGRHILKARTTADGIALQPFIASLLSSPPHRVTGNAIYLTGSDTLVPVALLHNLKHNKILHERTVLMTFVTHDIPYIQEQRRLDLKELGGGIFAVRADYGFNETPDVKAILRLLEKQHNMPFELMDTSFFLARETVIPTQLPGMSIWRERLFAWMHQNAAKPTDFFSIPANRVVELGTKIEI</sequence>
<keyword evidence="4 12" id="KW-1003">Cell membrane</keyword>
<name>A0A2Z6ETX4_9BURK</name>
<feature type="transmembrane region" description="Helical" evidence="12">
    <location>
        <begin position="373"/>
        <end position="397"/>
    </location>
</feature>
<feature type="transmembrane region" description="Helical" evidence="12">
    <location>
        <begin position="256"/>
        <end position="278"/>
    </location>
</feature>
<keyword evidence="6 12" id="KW-0812">Transmembrane</keyword>
<comment type="catalytic activity">
    <reaction evidence="12">
        <text>K(+)(in) + H(+)(in) = K(+)(out) + H(+)(out)</text>
        <dbReference type="Rhea" id="RHEA:28490"/>
        <dbReference type="ChEBI" id="CHEBI:15378"/>
        <dbReference type="ChEBI" id="CHEBI:29103"/>
    </reaction>
</comment>
<accession>A0A2Z6ETX4</accession>
<evidence type="ECO:0000256" key="3">
    <source>
        <dbReference type="ARBA" id="ARBA00022448"/>
    </source>
</evidence>
<comment type="function">
    <text evidence="12">Transport of potassium into the cell. Likely operates as a K(+):H(+) symporter.</text>
</comment>
<feature type="transmembrane region" description="Helical" evidence="12">
    <location>
        <begin position="433"/>
        <end position="450"/>
    </location>
</feature>
<evidence type="ECO:0000256" key="6">
    <source>
        <dbReference type="ARBA" id="ARBA00022692"/>
    </source>
</evidence>
<dbReference type="InterPro" id="IPR053952">
    <property type="entry name" value="K_trans_C"/>
</dbReference>
<feature type="transmembrane region" description="Helical" evidence="12">
    <location>
        <begin position="406"/>
        <end position="427"/>
    </location>
</feature>
<keyword evidence="10 12" id="KW-0406">Ion transport</keyword>
<feature type="transmembrane region" description="Helical" evidence="12">
    <location>
        <begin position="298"/>
        <end position="322"/>
    </location>
</feature>